<accession>A0A5J5ILK6</accession>
<dbReference type="EMBL" id="VYQF01000002">
    <property type="protein sequence ID" value="KAA9039527.1"/>
    <property type="molecule type" value="Genomic_DNA"/>
</dbReference>
<keyword evidence="1" id="KW-0732">Signal</keyword>
<evidence type="ECO:0000313" key="3">
    <source>
        <dbReference type="Proteomes" id="UP000326903"/>
    </source>
</evidence>
<comment type="caution">
    <text evidence="2">The sequence shown here is derived from an EMBL/GenBank/DDBJ whole genome shotgun (WGS) entry which is preliminary data.</text>
</comment>
<evidence type="ECO:0008006" key="4">
    <source>
        <dbReference type="Google" id="ProtNLM"/>
    </source>
</evidence>
<proteinExistence type="predicted"/>
<feature type="signal peptide" evidence="1">
    <location>
        <begin position="1"/>
        <end position="27"/>
    </location>
</feature>
<feature type="chain" id="PRO_5023868963" description="Long-chain fatty acid transport protein" evidence="1">
    <location>
        <begin position="28"/>
        <end position="442"/>
    </location>
</feature>
<keyword evidence="3" id="KW-1185">Reference proteome</keyword>
<reference evidence="2 3" key="1">
    <citation type="submission" date="2019-09" db="EMBL/GenBank/DDBJ databases">
        <title>Draft genome sequence of Ginsengibacter sp. BR5-29.</title>
        <authorList>
            <person name="Im W.-T."/>
        </authorList>
    </citation>
    <scope>NUCLEOTIDE SEQUENCE [LARGE SCALE GENOMIC DNA]</scope>
    <source>
        <strain evidence="2 3">BR5-29</strain>
    </source>
</reference>
<dbReference type="AlphaFoldDB" id="A0A5J5ILK6"/>
<evidence type="ECO:0000256" key="1">
    <source>
        <dbReference type="SAM" id="SignalP"/>
    </source>
</evidence>
<name>A0A5J5ILK6_9BACT</name>
<protein>
    <recommendedName>
        <fullName evidence="4">Long-chain fatty acid transport protein</fullName>
    </recommendedName>
</protein>
<evidence type="ECO:0000313" key="2">
    <source>
        <dbReference type="EMBL" id="KAA9039527.1"/>
    </source>
</evidence>
<dbReference type="RefSeq" id="WP_150414938.1">
    <property type="nucleotide sequence ID" value="NZ_VYQF01000002.1"/>
</dbReference>
<dbReference type="Proteomes" id="UP000326903">
    <property type="component" value="Unassembled WGS sequence"/>
</dbReference>
<organism evidence="2 3">
    <name type="scientific">Ginsengibacter hankyongi</name>
    <dbReference type="NCBI Taxonomy" id="2607284"/>
    <lineage>
        <taxon>Bacteria</taxon>
        <taxon>Pseudomonadati</taxon>
        <taxon>Bacteroidota</taxon>
        <taxon>Chitinophagia</taxon>
        <taxon>Chitinophagales</taxon>
        <taxon>Chitinophagaceae</taxon>
        <taxon>Ginsengibacter</taxon>
    </lineage>
</organism>
<sequence length="442" mass="49052">MQLVKQIIPKHKLTFLLFAVLPMFCFSQENSPYSRYGVGNILPAGNIANRSMGGISAGVTDPATINTVNPATYGNLVLTTLDIGIEYDGRTINSTNPVGNFKSNNGIISYLQVGFPLLYGNKKAIKNQTGWGLTFGLKPISRINYKVSNLGSISNDTTNTIYEGNGGVNEAFIGTALKIKNFSVGFNSGYLFGSKDYNTKLSLANDSADYFYSSNYQTTTHFGGVFLDAGMQYAIKIKEGFIRLGAYGNLKRQYNATKDDLRETFSYNSTSGAIVKIDSIFENAGQKGKVVLPSTIGAGFTIEKPHVLLGADFESTNWDAYRFFGEKDFVKNSWLGKFGIQYFPSPTGSSKYFNNVRYRAGFSFGNDYIDVDNSMPIYTISLGGTFPLKLRHSFYDHQYSFMNLSLEYGKRGNNSNIIKENTFRVGVGFSLSDIWFTREKYQ</sequence>
<gene>
    <name evidence="2" type="ORF">FW778_11985</name>
</gene>